<dbReference type="Proteomes" id="UP000799757">
    <property type="component" value="Unassembled WGS sequence"/>
</dbReference>
<keyword evidence="7" id="KW-0503">Monooxygenase</keyword>
<dbReference type="PANTHER" id="PTHR24305:SF107">
    <property type="entry name" value="P450, PUTATIVE (EUROFUNG)-RELATED"/>
    <property type="match status" value="1"/>
</dbReference>
<dbReference type="InterPro" id="IPR036396">
    <property type="entry name" value="Cyt_P450_sf"/>
</dbReference>
<reference evidence="11" key="1">
    <citation type="journal article" date="2020" name="Stud. Mycol.">
        <title>101 Dothideomycetes genomes: a test case for predicting lifestyles and emergence of pathogens.</title>
        <authorList>
            <person name="Haridas S."/>
            <person name="Albert R."/>
            <person name="Binder M."/>
            <person name="Bloem J."/>
            <person name="Labutti K."/>
            <person name="Salamov A."/>
            <person name="Andreopoulos B."/>
            <person name="Baker S."/>
            <person name="Barry K."/>
            <person name="Bills G."/>
            <person name="Bluhm B."/>
            <person name="Cannon C."/>
            <person name="Castanera R."/>
            <person name="Culley D."/>
            <person name="Daum C."/>
            <person name="Ezra D."/>
            <person name="Gonzalez J."/>
            <person name="Henrissat B."/>
            <person name="Kuo A."/>
            <person name="Liang C."/>
            <person name="Lipzen A."/>
            <person name="Lutzoni F."/>
            <person name="Magnuson J."/>
            <person name="Mondo S."/>
            <person name="Nolan M."/>
            <person name="Ohm R."/>
            <person name="Pangilinan J."/>
            <person name="Park H.-J."/>
            <person name="Ramirez L."/>
            <person name="Alfaro M."/>
            <person name="Sun H."/>
            <person name="Tritt A."/>
            <person name="Yoshinaga Y."/>
            <person name="Zwiers L.-H."/>
            <person name="Turgeon B."/>
            <person name="Goodwin S."/>
            <person name="Spatafora J."/>
            <person name="Crous P."/>
            <person name="Grigoriev I."/>
        </authorList>
    </citation>
    <scope>NUCLEOTIDE SEQUENCE</scope>
    <source>
        <strain evidence="11">CBS 109.77</strain>
    </source>
</reference>
<sequence>MGLHLVAQAFLFAVVCGFVHCVFLLHQHRSKINKLRNQGMPMPKEWSWVTGHLFTLWKYKNKFPRDAFVGTALAGLAAEFSDTEAFLMDLWPIAPALLIVYSPELSTQIATKYNLPKEKSFEKSLEPITGGPNMITMNGEQWKTWRTIFNPGFSEASMQDYVPHVIRSVEVFCELLDERITKGEVFCLGDLTMRLTADVITKLTLNANIDCQLVQTHYNWRINEYIGKELQKQFMEHILQTNLKDTANPAPVKSIASLIRLFLFAGSDTTSSSIIYTYHLLSQHPGVLEKLRAEHTAIFGPHPSKAATLLKQNPTLLNKCRYTMAVIKETLRLYAPAATMRAGGDGIVLSDRAGHAYPMDHISTSIIHRAVHFNPRVWPRPHDFMPERFLVNPGHELYPNPAAYRPFEQGPRACIGQKMVYNEMRIVLVLTARRFCITPAYEEWGRLHGWRRGWAETLFGGRVFGDRAYQTEKAGTHPKNGYPRRIEALQNE</sequence>
<evidence type="ECO:0000313" key="11">
    <source>
        <dbReference type="EMBL" id="KAF2790581.1"/>
    </source>
</evidence>
<dbReference type="SUPFAM" id="SSF48264">
    <property type="entry name" value="Cytochrome P450"/>
    <property type="match status" value="1"/>
</dbReference>
<dbReference type="CDD" id="cd11051">
    <property type="entry name" value="CYP59-like"/>
    <property type="match status" value="1"/>
</dbReference>
<gene>
    <name evidence="11" type="ORF">K505DRAFT_390575</name>
</gene>
<feature type="transmembrane region" description="Helical" evidence="10">
    <location>
        <begin position="6"/>
        <end position="26"/>
    </location>
</feature>
<evidence type="ECO:0000256" key="8">
    <source>
        <dbReference type="PIRSR" id="PIRSR602401-1"/>
    </source>
</evidence>
<dbReference type="GO" id="GO:0004497">
    <property type="term" value="F:monooxygenase activity"/>
    <property type="evidence" value="ECO:0007669"/>
    <property type="project" value="UniProtKB-KW"/>
</dbReference>
<keyword evidence="4 8" id="KW-0479">Metal-binding</keyword>
<protein>
    <submittedName>
        <fullName evidence="11">Cytochrome P450</fullName>
    </submittedName>
</protein>
<feature type="region of interest" description="Disordered" evidence="9">
    <location>
        <begin position="473"/>
        <end position="492"/>
    </location>
</feature>
<evidence type="ECO:0000256" key="10">
    <source>
        <dbReference type="SAM" id="Phobius"/>
    </source>
</evidence>
<dbReference type="Pfam" id="PF00067">
    <property type="entry name" value="p450"/>
    <property type="match status" value="2"/>
</dbReference>
<dbReference type="InterPro" id="IPR002401">
    <property type="entry name" value="Cyt_P450_E_grp-I"/>
</dbReference>
<comment type="cofactor">
    <cofactor evidence="1 8">
        <name>heme</name>
        <dbReference type="ChEBI" id="CHEBI:30413"/>
    </cofactor>
</comment>
<dbReference type="OrthoDB" id="10029320at2759"/>
<dbReference type="PANTHER" id="PTHR24305">
    <property type="entry name" value="CYTOCHROME P450"/>
    <property type="match status" value="1"/>
</dbReference>
<accession>A0A6A6X2Y7</accession>
<organism evidence="11 12">
    <name type="scientific">Melanomma pulvis-pyrius CBS 109.77</name>
    <dbReference type="NCBI Taxonomy" id="1314802"/>
    <lineage>
        <taxon>Eukaryota</taxon>
        <taxon>Fungi</taxon>
        <taxon>Dikarya</taxon>
        <taxon>Ascomycota</taxon>
        <taxon>Pezizomycotina</taxon>
        <taxon>Dothideomycetes</taxon>
        <taxon>Pleosporomycetidae</taxon>
        <taxon>Pleosporales</taxon>
        <taxon>Melanommataceae</taxon>
        <taxon>Melanomma</taxon>
    </lineage>
</organism>
<keyword evidence="10" id="KW-1133">Transmembrane helix</keyword>
<dbReference type="PRINTS" id="PR00385">
    <property type="entry name" value="P450"/>
</dbReference>
<proteinExistence type="predicted"/>
<dbReference type="GO" id="GO:0020037">
    <property type="term" value="F:heme binding"/>
    <property type="evidence" value="ECO:0007669"/>
    <property type="project" value="InterPro"/>
</dbReference>
<keyword evidence="3 8" id="KW-0349">Heme</keyword>
<dbReference type="GO" id="GO:0016705">
    <property type="term" value="F:oxidoreductase activity, acting on paired donors, with incorporation or reduction of molecular oxygen"/>
    <property type="evidence" value="ECO:0007669"/>
    <property type="project" value="InterPro"/>
</dbReference>
<feature type="binding site" description="axial binding residue" evidence="8">
    <location>
        <position position="414"/>
    </location>
    <ligand>
        <name>heme</name>
        <dbReference type="ChEBI" id="CHEBI:30413"/>
    </ligand>
    <ligandPart>
        <name>Fe</name>
        <dbReference type="ChEBI" id="CHEBI:18248"/>
    </ligandPart>
</feature>
<evidence type="ECO:0000256" key="7">
    <source>
        <dbReference type="ARBA" id="ARBA00023033"/>
    </source>
</evidence>
<dbReference type="PRINTS" id="PR00463">
    <property type="entry name" value="EP450I"/>
</dbReference>
<dbReference type="GO" id="GO:0005506">
    <property type="term" value="F:iron ion binding"/>
    <property type="evidence" value="ECO:0007669"/>
    <property type="project" value="InterPro"/>
</dbReference>
<keyword evidence="12" id="KW-1185">Reference proteome</keyword>
<keyword evidence="10" id="KW-0472">Membrane</keyword>
<evidence type="ECO:0000256" key="4">
    <source>
        <dbReference type="ARBA" id="ARBA00022723"/>
    </source>
</evidence>
<dbReference type="InterPro" id="IPR050121">
    <property type="entry name" value="Cytochrome_P450_monoxygenase"/>
</dbReference>
<name>A0A6A6X2Y7_9PLEO</name>
<dbReference type="EMBL" id="MU002065">
    <property type="protein sequence ID" value="KAF2790581.1"/>
    <property type="molecule type" value="Genomic_DNA"/>
</dbReference>
<evidence type="ECO:0000256" key="2">
    <source>
        <dbReference type="ARBA" id="ARBA00005179"/>
    </source>
</evidence>
<evidence type="ECO:0000256" key="6">
    <source>
        <dbReference type="ARBA" id="ARBA00023004"/>
    </source>
</evidence>
<comment type="pathway">
    <text evidence="2">Secondary metabolite biosynthesis.</text>
</comment>
<dbReference type="InterPro" id="IPR001128">
    <property type="entry name" value="Cyt_P450"/>
</dbReference>
<dbReference type="Gene3D" id="1.10.630.10">
    <property type="entry name" value="Cytochrome P450"/>
    <property type="match status" value="2"/>
</dbReference>
<evidence type="ECO:0000256" key="5">
    <source>
        <dbReference type="ARBA" id="ARBA00023002"/>
    </source>
</evidence>
<evidence type="ECO:0000256" key="3">
    <source>
        <dbReference type="ARBA" id="ARBA00022617"/>
    </source>
</evidence>
<evidence type="ECO:0000256" key="9">
    <source>
        <dbReference type="SAM" id="MobiDB-lite"/>
    </source>
</evidence>
<evidence type="ECO:0000256" key="1">
    <source>
        <dbReference type="ARBA" id="ARBA00001971"/>
    </source>
</evidence>
<keyword evidence="10" id="KW-0812">Transmembrane</keyword>
<dbReference type="AlphaFoldDB" id="A0A6A6X2Y7"/>
<evidence type="ECO:0000313" key="12">
    <source>
        <dbReference type="Proteomes" id="UP000799757"/>
    </source>
</evidence>
<keyword evidence="6 8" id="KW-0408">Iron</keyword>
<keyword evidence="5" id="KW-0560">Oxidoreductase</keyword>